<organism evidence="6">
    <name type="scientific">Daucus carota subsp. sativus</name>
    <name type="common">Carrot</name>
    <dbReference type="NCBI Taxonomy" id="79200"/>
    <lineage>
        <taxon>Eukaryota</taxon>
        <taxon>Viridiplantae</taxon>
        <taxon>Streptophyta</taxon>
        <taxon>Embryophyta</taxon>
        <taxon>Tracheophyta</taxon>
        <taxon>Spermatophyta</taxon>
        <taxon>Magnoliopsida</taxon>
        <taxon>eudicotyledons</taxon>
        <taxon>Gunneridae</taxon>
        <taxon>Pentapetalae</taxon>
        <taxon>asterids</taxon>
        <taxon>campanulids</taxon>
        <taxon>Apiales</taxon>
        <taxon>Apiaceae</taxon>
        <taxon>Apioideae</taxon>
        <taxon>Scandiceae</taxon>
        <taxon>Daucinae</taxon>
        <taxon>Daucus</taxon>
        <taxon>Daucus sect. Daucus</taxon>
    </lineage>
</organism>
<name>A0A164TBS5_DAUCS</name>
<evidence type="ECO:0000313" key="6">
    <source>
        <dbReference type="EMBL" id="KZM87316.1"/>
    </source>
</evidence>
<sequence length="492" mass="56513">MFLRNSAQNTHFELKGGEYILFEYFGHFTIGDGGWRFVICGVEGDGVIDEIDPPAGFIDRCGFALPHRIMFVLSNGKMFAGSYNSEACRFSGLSSMFRILGIDSFNGVSKFLFTYDGTEFVSQEHLLLLGSDINFSCTLCWCEGMESSGLTLPNFIKFLTNVDTKSDYLKLPTGIVSQYGGRLQECFLMKFRNGYELPVYFSDDQWTISGVSNLYEDFGLNGGEMLLFEFNGKSDFNVYVIGSNLTEIEYPNIVHYLQKNRPRVVSVRNGGLKFVTFVNEDNPMSDEFEPPSSFKRATPMIRGYQNFLFSNGKKIEGGYHHDTGIFHGFKKFCLILGIEDFSNYNVVLFTYEHDKTTKVSVYDDYFVEGLFPRSPVLAGLNSHNPTVFGRIEIYVKPFHMFKYFYEVDISTVYERITAYWRRRDYITAYLGDRAWKLEVRARNRKCQRKTILEGWIQFREDLGLAVGDLLILECPTNSRHHFSLQVIKQPLA</sequence>
<keyword evidence="5" id="KW-0539">Nucleus</keyword>
<evidence type="ECO:0008006" key="9">
    <source>
        <dbReference type="Google" id="ProtNLM"/>
    </source>
</evidence>
<evidence type="ECO:0000256" key="2">
    <source>
        <dbReference type="ARBA" id="ARBA00023015"/>
    </source>
</evidence>
<keyword evidence="8" id="KW-1185">Reference proteome</keyword>
<evidence type="ECO:0000256" key="1">
    <source>
        <dbReference type="ARBA" id="ARBA00004123"/>
    </source>
</evidence>
<reference evidence="7" key="2">
    <citation type="submission" date="2022-03" db="EMBL/GenBank/DDBJ databases">
        <title>Draft title - Genomic analysis of global carrot germplasm unveils the trajectory of domestication and the origin of high carotenoid orange carrot.</title>
        <authorList>
            <person name="Iorizzo M."/>
            <person name="Ellison S."/>
            <person name="Senalik D."/>
            <person name="Macko-Podgorni A."/>
            <person name="Grzebelus D."/>
            <person name="Bostan H."/>
            <person name="Rolling W."/>
            <person name="Curaba J."/>
            <person name="Simon P."/>
        </authorList>
    </citation>
    <scope>NUCLEOTIDE SEQUENCE</scope>
    <source>
        <tissue evidence="7">Leaf</tissue>
    </source>
</reference>
<keyword evidence="4" id="KW-0804">Transcription</keyword>
<dbReference type="PANTHER" id="PTHR31920:SF37">
    <property type="entry name" value="B3 DOMAIN-CONTAINING TRANSCRIPTION FACTOR VRN1"/>
    <property type="match status" value="1"/>
</dbReference>
<evidence type="ECO:0000256" key="4">
    <source>
        <dbReference type="ARBA" id="ARBA00023163"/>
    </source>
</evidence>
<reference evidence="6" key="1">
    <citation type="journal article" date="2016" name="Nat. Genet.">
        <title>A high-quality carrot genome assembly provides new insights into carotenoid accumulation and asterid genome evolution.</title>
        <authorList>
            <person name="Iorizzo M."/>
            <person name="Ellison S."/>
            <person name="Senalik D."/>
            <person name="Zeng P."/>
            <person name="Satapoomin P."/>
            <person name="Huang J."/>
            <person name="Bowman M."/>
            <person name="Iovene M."/>
            <person name="Sanseverino W."/>
            <person name="Cavagnaro P."/>
            <person name="Yildiz M."/>
            <person name="Macko-Podgorni A."/>
            <person name="Moranska E."/>
            <person name="Grzebelus E."/>
            <person name="Grzebelus D."/>
            <person name="Ashrafi H."/>
            <person name="Zheng Z."/>
            <person name="Cheng S."/>
            <person name="Spooner D."/>
            <person name="Van Deynze A."/>
            <person name="Simon P."/>
        </authorList>
    </citation>
    <scope>NUCLEOTIDE SEQUENCE [LARGE SCALE GENOMIC DNA]</scope>
    <source>
        <tissue evidence="6">Leaf</tissue>
    </source>
</reference>
<gene>
    <name evidence="6" type="ORF">DCAR_024450</name>
    <name evidence="7" type="ORF">DCAR_0727674</name>
</gene>
<dbReference type="Gene3D" id="2.40.330.10">
    <property type="entry name" value="DNA-binding pseudobarrel domain"/>
    <property type="match status" value="1"/>
</dbReference>
<protein>
    <recommendedName>
        <fullName evidence="9">TF-B3 domain-containing protein</fullName>
    </recommendedName>
</protein>
<dbReference type="PANTHER" id="PTHR31920">
    <property type="entry name" value="B3 DOMAIN-CONTAINING"/>
    <property type="match status" value="1"/>
</dbReference>
<accession>A0A164TBS5</accession>
<dbReference type="SUPFAM" id="SSF101936">
    <property type="entry name" value="DNA-binding pseudobarrel domain"/>
    <property type="match status" value="2"/>
</dbReference>
<dbReference type="InterPro" id="IPR015300">
    <property type="entry name" value="DNA-bd_pseudobarrel_sf"/>
</dbReference>
<keyword evidence="2" id="KW-0805">Transcription regulation</keyword>
<comment type="subcellular location">
    <subcellularLocation>
        <location evidence="1">Nucleus</location>
    </subcellularLocation>
</comment>
<dbReference type="Gramene" id="KZM87316">
    <property type="protein sequence ID" value="KZM87316"/>
    <property type="gene ID" value="DCAR_024450"/>
</dbReference>
<dbReference type="InterPro" id="IPR050655">
    <property type="entry name" value="Plant_B3_domain"/>
</dbReference>
<dbReference type="Proteomes" id="UP000077755">
    <property type="component" value="Chromosome 7"/>
</dbReference>
<proteinExistence type="predicted"/>
<dbReference type="GO" id="GO:0005634">
    <property type="term" value="C:nucleus"/>
    <property type="evidence" value="ECO:0007669"/>
    <property type="project" value="UniProtKB-SubCell"/>
</dbReference>
<keyword evidence="3" id="KW-0238">DNA-binding</keyword>
<dbReference type="GO" id="GO:0003677">
    <property type="term" value="F:DNA binding"/>
    <property type="evidence" value="ECO:0007669"/>
    <property type="project" value="UniProtKB-KW"/>
</dbReference>
<evidence type="ECO:0000313" key="8">
    <source>
        <dbReference type="Proteomes" id="UP000077755"/>
    </source>
</evidence>
<evidence type="ECO:0000313" key="7">
    <source>
        <dbReference type="EMBL" id="WOH08236.1"/>
    </source>
</evidence>
<evidence type="ECO:0000256" key="5">
    <source>
        <dbReference type="ARBA" id="ARBA00023242"/>
    </source>
</evidence>
<dbReference type="EMBL" id="CP093349">
    <property type="protein sequence ID" value="WOH08236.1"/>
    <property type="molecule type" value="Genomic_DNA"/>
</dbReference>
<dbReference type="AlphaFoldDB" id="A0A164TBS5"/>
<evidence type="ECO:0000256" key="3">
    <source>
        <dbReference type="ARBA" id="ARBA00023125"/>
    </source>
</evidence>
<dbReference type="EMBL" id="LNRQ01000007">
    <property type="protein sequence ID" value="KZM87316.1"/>
    <property type="molecule type" value="Genomic_DNA"/>
</dbReference>